<evidence type="ECO:0000256" key="4">
    <source>
        <dbReference type="SAM" id="SignalP"/>
    </source>
</evidence>
<protein>
    <submittedName>
        <fullName evidence="5">Uncharacterized protein</fullName>
    </submittedName>
</protein>
<keyword evidence="6" id="KW-1185">Reference proteome</keyword>
<reference evidence="5 6" key="1">
    <citation type="journal article" date="2015" name="Proc. Natl. Acad. Sci. U.S.A.">
        <title>The resurrection genome of Boea hygrometrica: A blueprint for survival of dehydration.</title>
        <authorList>
            <person name="Xiao L."/>
            <person name="Yang G."/>
            <person name="Zhang L."/>
            <person name="Yang X."/>
            <person name="Zhao S."/>
            <person name="Ji Z."/>
            <person name="Zhou Q."/>
            <person name="Hu M."/>
            <person name="Wang Y."/>
            <person name="Chen M."/>
            <person name="Xu Y."/>
            <person name="Jin H."/>
            <person name="Xiao X."/>
            <person name="Hu G."/>
            <person name="Bao F."/>
            <person name="Hu Y."/>
            <person name="Wan P."/>
            <person name="Li L."/>
            <person name="Deng X."/>
            <person name="Kuang T."/>
            <person name="Xiang C."/>
            <person name="Zhu J.K."/>
            <person name="Oliver M.J."/>
            <person name="He Y."/>
        </authorList>
    </citation>
    <scope>NUCLEOTIDE SEQUENCE [LARGE SCALE GENOMIC DNA]</scope>
    <source>
        <strain evidence="6">cv. XS01</strain>
    </source>
</reference>
<dbReference type="PANTHER" id="PTHR34360">
    <property type="entry name" value="OS08G0519400 PROTEIN"/>
    <property type="match status" value="1"/>
</dbReference>
<keyword evidence="3" id="KW-1133">Transmembrane helix</keyword>
<keyword evidence="1" id="KW-0175">Coiled coil</keyword>
<proteinExistence type="predicted"/>
<dbReference type="PROSITE" id="PS51257">
    <property type="entry name" value="PROKAR_LIPOPROTEIN"/>
    <property type="match status" value="1"/>
</dbReference>
<dbReference type="Gene3D" id="1.10.287.1490">
    <property type="match status" value="1"/>
</dbReference>
<dbReference type="Proteomes" id="UP000250235">
    <property type="component" value="Unassembled WGS sequence"/>
</dbReference>
<feature type="signal peptide" evidence="4">
    <location>
        <begin position="1"/>
        <end position="24"/>
    </location>
</feature>
<feature type="coiled-coil region" evidence="1">
    <location>
        <begin position="130"/>
        <end position="206"/>
    </location>
</feature>
<accession>A0A2Z7D148</accession>
<dbReference type="OrthoDB" id="2017695at2759"/>
<feature type="transmembrane region" description="Helical" evidence="3">
    <location>
        <begin position="406"/>
        <end position="427"/>
    </location>
</feature>
<dbReference type="EMBL" id="KQ992361">
    <property type="protein sequence ID" value="KZV50629.1"/>
    <property type="molecule type" value="Genomic_DNA"/>
</dbReference>
<feature type="region of interest" description="Disordered" evidence="2">
    <location>
        <begin position="430"/>
        <end position="455"/>
    </location>
</feature>
<dbReference type="AlphaFoldDB" id="A0A2Z7D148"/>
<gene>
    <name evidence="5" type="ORF">F511_32915</name>
</gene>
<evidence type="ECO:0000313" key="6">
    <source>
        <dbReference type="Proteomes" id="UP000250235"/>
    </source>
</evidence>
<keyword evidence="3" id="KW-0812">Transmembrane</keyword>
<sequence>MATRELFLIVALLLHVLYVGTACAESSSLVEEEGSAAFLVRNEAVPQATAVDESFELELNQLQSKISYLESSIEGKTGELKEKDGSIEHLEKVIQEKSNVLLSLQSIVQSFREKASLNVGGQPGEVDGRINDIQKQIFNLKKEVEAQTQKKNDLKVRVNVAKEKIEGMNLKLENLRRINEGQQSKIRDAQCALQVAEEEMLKAKLEASLVGKQLEEVRQAWLPSWLSTHLVHFQLFVTRHWNKNGKPVLDLTIQEALKKKSEVAKWMHPRIKTFETQWIPTIKSRCKTFVNDLQPMVQTLSTQAIDYYHVAHSAIKPHVVTVLEVIDPYVQEAKIFTKPYVDHVSKSARPHVDKVLKFFKPYSKKVARYHKKITRKVHVYHSLIQATLSKTLRSYELTKPLAKPRFVWFTASVLMAMPLVVLSKLILRKEPKRRPRHSHKTSHTHRRSKRSRQDK</sequence>
<keyword evidence="3" id="KW-0472">Membrane</keyword>
<dbReference type="PANTHER" id="PTHR34360:SF7">
    <property type="match status" value="1"/>
</dbReference>
<evidence type="ECO:0000313" key="5">
    <source>
        <dbReference type="EMBL" id="KZV50629.1"/>
    </source>
</evidence>
<dbReference type="SUPFAM" id="SSF58113">
    <property type="entry name" value="Apolipoprotein A-I"/>
    <property type="match status" value="1"/>
</dbReference>
<evidence type="ECO:0000256" key="2">
    <source>
        <dbReference type="SAM" id="MobiDB-lite"/>
    </source>
</evidence>
<evidence type="ECO:0000256" key="1">
    <source>
        <dbReference type="SAM" id="Coils"/>
    </source>
</evidence>
<evidence type="ECO:0000256" key="3">
    <source>
        <dbReference type="SAM" id="Phobius"/>
    </source>
</evidence>
<feature type="chain" id="PRO_5016328819" evidence="4">
    <location>
        <begin position="25"/>
        <end position="455"/>
    </location>
</feature>
<keyword evidence="4" id="KW-0732">Signal</keyword>
<name>A0A2Z7D148_9LAMI</name>
<organism evidence="5 6">
    <name type="scientific">Dorcoceras hygrometricum</name>
    <dbReference type="NCBI Taxonomy" id="472368"/>
    <lineage>
        <taxon>Eukaryota</taxon>
        <taxon>Viridiplantae</taxon>
        <taxon>Streptophyta</taxon>
        <taxon>Embryophyta</taxon>
        <taxon>Tracheophyta</taxon>
        <taxon>Spermatophyta</taxon>
        <taxon>Magnoliopsida</taxon>
        <taxon>eudicotyledons</taxon>
        <taxon>Gunneridae</taxon>
        <taxon>Pentapetalae</taxon>
        <taxon>asterids</taxon>
        <taxon>lamiids</taxon>
        <taxon>Lamiales</taxon>
        <taxon>Gesneriaceae</taxon>
        <taxon>Didymocarpoideae</taxon>
        <taxon>Trichosporeae</taxon>
        <taxon>Loxocarpinae</taxon>
        <taxon>Dorcoceras</taxon>
    </lineage>
</organism>